<proteinExistence type="predicted"/>
<feature type="region of interest" description="Disordered" evidence="1">
    <location>
        <begin position="93"/>
        <end position="115"/>
    </location>
</feature>
<evidence type="ECO:0000313" key="3">
    <source>
        <dbReference type="Proteomes" id="UP000011529"/>
    </source>
</evidence>
<protein>
    <submittedName>
        <fullName evidence="2">Uncharacterized protein</fullName>
    </submittedName>
</protein>
<reference evidence="2" key="1">
    <citation type="submission" date="2012-11" db="EMBL/GenBank/DDBJ databases">
        <title>Permanent draft genomes of Rhodopirellula europaea strain SH398 and 6C.</title>
        <authorList>
            <person name="Richter M."/>
            <person name="Richter-Heitmann T."/>
            <person name="Frank C."/>
            <person name="Harder J."/>
            <person name="Glockner F.O."/>
        </authorList>
    </citation>
    <scope>NUCLEOTIDE SEQUENCE</scope>
    <source>
        <strain evidence="2">6C</strain>
    </source>
</reference>
<organism evidence="2 3">
    <name type="scientific">Rhodopirellula europaea 6C</name>
    <dbReference type="NCBI Taxonomy" id="1263867"/>
    <lineage>
        <taxon>Bacteria</taxon>
        <taxon>Pseudomonadati</taxon>
        <taxon>Planctomycetota</taxon>
        <taxon>Planctomycetia</taxon>
        <taxon>Pirellulales</taxon>
        <taxon>Pirellulaceae</taxon>
        <taxon>Rhodopirellula</taxon>
    </lineage>
</organism>
<sequence>MQASTIEKIQNMKHNRLPVDFYKLSFRTTEIGLEIAILHKKLQRLDQTRKTATSERDGGLRLDFLNEEQMRIDLQSKKIEQNQIYKLRKLNRMPIPGDQTERHRNDRKVGTLKMI</sequence>
<name>M2AYL6_9BACT</name>
<evidence type="ECO:0000313" key="2">
    <source>
        <dbReference type="EMBL" id="EMB15074.1"/>
    </source>
</evidence>
<reference evidence="2" key="2">
    <citation type="journal article" date="2013" name="Mar. Genomics">
        <title>Expression of sulfatases in Rhodopirellula baltica and the diversity of sulfatases in the genus Rhodopirellula.</title>
        <authorList>
            <person name="Wegner C.E."/>
            <person name="Richter-Heitmann T."/>
            <person name="Klindworth A."/>
            <person name="Klockow C."/>
            <person name="Richter M."/>
            <person name="Achstetter T."/>
            <person name="Glockner F.O."/>
            <person name="Harder J."/>
        </authorList>
    </citation>
    <scope>NUCLEOTIDE SEQUENCE [LARGE SCALE GENOMIC DNA]</scope>
    <source>
        <strain evidence="2">6C</strain>
    </source>
</reference>
<dbReference type="AlphaFoldDB" id="M2AYL6"/>
<feature type="compositionally biased region" description="Basic and acidic residues" evidence="1">
    <location>
        <begin position="99"/>
        <end position="109"/>
    </location>
</feature>
<evidence type="ECO:0000256" key="1">
    <source>
        <dbReference type="SAM" id="MobiDB-lite"/>
    </source>
</evidence>
<keyword evidence="3" id="KW-1185">Reference proteome</keyword>
<gene>
    <name evidence="2" type="ORF">RE6C_04176</name>
</gene>
<accession>M2AYL6</accession>
<dbReference type="Proteomes" id="UP000011529">
    <property type="component" value="Unassembled WGS sequence"/>
</dbReference>
<dbReference type="EMBL" id="ANMO01000194">
    <property type="protein sequence ID" value="EMB15074.1"/>
    <property type="molecule type" value="Genomic_DNA"/>
</dbReference>
<dbReference type="PATRIC" id="fig|1263867.3.peg.4474"/>
<comment type="caution">
    <text evidence="2">The sequence shown here is derived from an EMBL/GenBank/DDBJ whole genome shotgun (WGS) entry which is preliminary data.</text>
</comment>